<feature type="compositionally biased region" description="Basic residues" evidence="2">
    <location>
        <begin position="717"/>
        <end position="733"/>
    </location>
</feature>
<dbReference type="InterPro" id="IPR001680">
    <property type="entry name" value="WD40_rpt"/>
</dbReference>
<gene>
    <name evidence="3" type="ORF">SELMODRAFT_74975</name>
</gene>
<dbReference type="SUPFAM" id="SSF101908">
    <property type="entry name" value="Putative isomerase YbhE"/>
    <property type="match status" value="1"/>
</dbReference>
<proteinExistence type="predicted"/>
<sequence>MLEIHRLRHLDWIPSAVIALATSPDGAAIAAARDSGAIEVWKAAPGSVGWYCQLTIPGMQGAAISCLEWCSSSVSRQGRLFSSGLDGFITEWDLERLEAKVFARLLFCFERGLMVFFQAQTDSFGGSVWQVAAQPSSQDDDSRDIAAACDDGSVRLFTLNDSMTYKKAFPRVKGRVLSVAWSLDGKRVYGGGSDGCIRSWDAATCIELYRITAGIGGQKKLEELCVWSLLVLRSGTLVSGDSTGTTQFWDERGMLLEALTRHDADVLALAAAPSHTAVFAAGADGQVVMYQLVHESSRRGNSDLKEDASVGFGDKWTYVGTKRCHSHDVRALTVAIPVPIDAGTYAALWTFVFLTDFTGDPTSKPWTRPTRERNKWPEPDHRKWARPGIPMLVSGGNDAKLFAYPANDMMSYQPHDICPAPERPVVQLAPGLAQDGNVVMMAQHPTYIDIWRDQASKGAQSGQRPVLLAKIKSKATAHITCSAFSEDGKFVAFSDRTKARLFELKHAQKQWTIKKKNLPGTVPPAHRMIFSVGSSRLIMACSQGEILVLDTDSLEVLHVFKLAADDLQSPVALLCASPDGQWLAAGSSSGNLVILNLETLRHHWSVPLFDGTPATAAVFHPGNNAVLIVTTAANKIHVLDIAARELGRWSKENHASIPSEILEFPGGISGLTVSPSTGSTEIIAYSPRAMCLIDFSKPVAKNAVIANGNGNGNGAPHLHHMGNGHANGVHHHHHRKNKNFVLTPFKNPVLFVGYVAKSSLLIVERPWLEVLNHFQAPVYRHRYGT</sequence>
<keyword evidence="1" id="KW-0853">WD repeat</keyword>
<dbReference type="SMART" id="SM00320">
    <property type="entry name" value="WD40"/>
    <property type="match status" value="8"/>
</dbReference>
<dbReference type="PROSITE" id="PS50082">
    <property type="entry name" value="WD_REPEATS_2"/>
    <property type="match status" value="1"/>
</dbReference>
<dbReference type="KEGG" id="smo:SELMODRAFT_74975"/>
<dbReference type="AlphaFoldDB" id="D8QQ00"/>
<dbReference type="OMA" id="STYITEW"/>
<reference evidence="3 4" key="1">
    <citation type="journal article" date="2011" name="Science">
        <title>The Selaginella genome identifies genetic changes associated with the evolution of vascular plants.</title>
        <authorList>
            <person name="Banks J.A."/>
            <person name="Nishiyama T."/>
            <person name="Hasebe M."/>
            <person name="Bowman J.L."/>
            <person name="Gribskov M."/>
            <person name="dePamphilis C."/>
            <person name="Albert V.A."/>
            <person name="Aono N."/>
            <person name="Aoyama T."/>
            <person name="Ambrose B.A."/>
            <person name="Ashton N.W."/>
            <person name="Axtell M.J."/>
            <person name="Barker E."/>
            <person name="Barker M.S."/>
            <person name="Bennetzen J.L."/>
            <person name="Bonawitz N.D."/>
            <person name="Chapple C."/>
            <person name="Cheng C."/>
            <person name="Correa L.G."/>
            <person name="Dacre M."/>
            <person name="DeBarry J."/>
            <person name="Dreyer I."/>
            <person name="Elias M."/>
            <person name="Engstrom E.M."/>
            <person name="Estelle M."/>
            <person name="Feng L."/>
            <person name="Finet C."/>
            <person name="Floyd S.K."/>
            <person name="Frommer W.B."/>
            <person name="Fujita T."/>
            <person name="Gramzow L."/>
            <person name="Gutensohn M."/>
            <person name="Harholt J."/>
            <person name="Hattori M."/>
            <person name="Heyl A."/>
            <person name="Hirai T."/>
            <person name="Hiwatashi Y."/>
            <person name="Ishikawa M."/>
            <person name="Iwata M."/>
            <person name="Karol K.G."/>
            <person name="Koehler B."/>
            <person name="Kolukisaoglu U."/>
            <person name="Kubo M."/>
            <person name="Kurata T."/>
            <person name="Lalonde S."/>
            <person name="Li K."/>
            <person name="Li Y."/>
            <person name="Litt A."/>
            <person name="Lyons E."/>
            <person name="Manning G."/>
            <person name="Maruyama T."/>
            <person name="Michael T.P."/>
            <person name="Mikami K."/>
            <person name="Miyazaki S."/>
            <person name="Morinaga S."/>
            <person name="Murata T."/>
            <person name="Mueller-Roeber B."/>
            <person name="Nelson D.R."/>
            <person name="Obara M."/>
            <person name="Oguri Y."/>
            <person name="Olmstead R.G."/>
            <person name="Onodera N."/>
            <person name="Petersen B.L."/>
            <person name="Pils B."/>
            <person name="Prigge M."/>
            <person name="Rensing S.A."/>
            <person name="Riano-Pachon D.M."/>
            <person name="Roberts A.W."/>
            <person name="Sato Y."/>
            <person name="Scheller H.V."/>
            <person name="Schulz B."/>
            <person name="Schulz C."/>
            <person name="Shakirov E.V."/>
            <person name="Shibagaki N."/>
            <person name="Shinohara N."/>
            <person name="Shippen D.E."/>
            <person name="Soerensen I."/>
            <person name="Sotooka R."/>
            <person name="Sugimoto N."/>
            <person name="Sugita M."/>
            <person name="Sumikawa N."/>
            <person name="Tanurdzic M."/>
            <person name="Theissen G."/>
            <person name="Ulvskov P."/>
            <person name="Wakazuki S."/>
            <person name="Weng J.K."/>
            <person name="Willats W.W."/>
            <person name="Wipf D."/>
            <person name="Wolf P.G."/>
            <person name="Yang L."/>
            <person name="Zimmer A.D."/>
            <person name="Zhu Q."/>
            <person name="Mitros T."/>
            <person name="Hellsten U."/>
            <person name="Loque D."/>
            <person name="Otillar R."/>
            <person name="Salamov A."/>
            <person name="Schmutz J."/>
            <person name="Shapiro H."/>
            <person name="Lindquist E."/>
            <person name="Lucas S."/>
            <person name="Rokhsar D."/>
            <person name="Grigoriev I.V."/>
        </authorList>
    </citation>
    <scope>NUCLEOTIDE SEQUENCE [LARGE SCALE GENOMIC DNA]</scope>
</reference>
<keyword evidence="4" id="KW-1185">Reference proteome</keyword>
<name>D8QQ00_SELML</name>
<evidence type="ECO:0000313" key="4">
    <source>
        <dbReference type="Proteomes" id="UP000001514"/>
    </source>
</evidence>
<dbReference type="EMBL" id="GL377565">
    <property type="protein sequence ID" value="EFJ37703.1"/>
    <property type="molecule type" value="Genomic_DNA"/>
</dbReference>
<dbReference type="InterPro" id="IPR015943">
    <property type="entry name" value="WD40/YVTN_repeat-like_dom_sf"/>
</dbReference>
<dbReference type="SUPFAM" id="SSF50998">
    <property type="entry name" value="Quinoprotein alcohol dehydrogenase-like"/>
    <property type="match status" value="1"/>
</dbReference>
<dbReference type="eggNOG" id="KOG2048">
    <property type="taxonomic scope" value="Eukaryota"/>
</dbReference>
<dbReference type="FunCoup" id="D8QQ00">
    <property type="interactions" value="4047"/>
</dbReference>
<dbReference type="Gene3D" id="2.130.10.10">
    <property type="entry name" value="YVTN repeat-like/Quinoprotein amine dehydrogenase"/>
    <property type="match status" value="4"/>
</dbReference>
<evidence type="ECO:0000256" key="1">
    <source>
        <dbReference type="PROSITE-ProRule" id="PRU00221"/>
    </source>
</evidence>
<dbReference type="STRING" id="88036.D8QQ00"/>
<dbReference type="Gramene" id="EFJ37703">
    <property type="protein sequence ID" value="EFJ37703"/>
    <property type="gene ID" value="SELMODRAFT_74975"/>
</dbReference>
<feature type="repeat" description="WD" evidence="1">
    <location>
        <begin position="169"/>
        <end position="201"/>
    </location>
</feature>
<protein>
    <submittedName>
        <fullName evidence="3">Uncharacterized protein</fullName>
    </submittedName>
</protein>
<feature type="region of interest" description="Disordered" evidence="2">
    <location>
        <begin position="714"/>
        <end position="733"/>
    </location>
</feature>
<dbReference type="Pfam" id="PF00400">
    <property type="entry name" value="WD40"/>
    <property type="match status" value="1"/>
</dbReference>
<feature type="region of interest" description="Disordered" evidence="2">
    <location>
        <begin position="363"/>
        <end position="382"/>
    </location>
</feature>
<dbReference type="PANTHER" id="PTHR45086:SF1">
    <property type="entry name" value="WD REPEAT-CONTAINING PROTEIN PCN"/>
    <property type="match status" value="1"/>
</dbReference>
<dbReference type="GO" id="GO:0010073">
    <property type="term" value="P:meristem maintenance"/>
    <property type="evidence" value="ECO:0007669"/>
    <property type="project" value="InterPro"/>
</dbReference>
<dbReference type="InterPro" id="IPR011047">
    <property type="entry name" value="Quinoprotein_ADH-like_sf"/>
</dbReference>
<dbReference type="InParanoid" id="D8QQ00"/>
<dbReference type="Proteomes" id="UP000001514">
    <property type="component" value="Unassembled WGS sequence"/>
</dbReference>
<evidence type="ECO:0000256" key="2">
    <source>
        <dbReference type="SAM" id="MobiDB-lite"/>
    </source>
</evidence>
<accession>D8QQ00</accession>
<dbReference type="PANTHER" id="PTHR45086">
    <property type="entry name" value="WD REPEAT-CONTAINING PROTEIN PCN"/>
    <property type="match status" value="1"/>
</dbReference>
<evidence type="ECO:0000313" key="3">
    <source>
        <dbReference type="EMBL" id="EFJ37703.1"/>
    </source>
</evidence>
<dbReference type="InterPro" id="IPR044622">
    <property type="entry name" value="PCN"/>
</dbReference>
<dbReference type="HOGENOM" id="CLU_002392_0_0_1"/>
<dbReference type="GO" id="GO:0035266">
    <property type="term" value="P:meristem growth"/>
    <property type="evidence" value="ECO:0007669"/>
    <property type="project" value="InterPro"/>
</dbReference>
<organism evidence="4">
    <name type="scientific">Selaginella moellendorffii</name>
    <name type="common">Spikemoss</name>
    <dbReference type="NCBI Taxonomy" id="88036"/>
    <lineage>
        <taxon>Eukaryota</taxon>
        <taxon>Viridiplantae</taxon>
        <taxon>Streptophyta</taxon>
        <taxon>Embryophyta</taxon>
        <taxon>Tracheophyta</taxon>
        <taxon>Lycopodiopsida</taxon>
        <taxon>Selaginellales</taxon>
        <taxon>Selaginellaceae</taxon>
        <taxon>Selaginella</taxon>
    </lineage>
</organism>
<feature type="compositionally biased region" description="Basic and acidic residues" evidence="2">
    <location>
        <begin position="369"/>
        <end position="382"/>
    </location>
</feature>